<dbReference type="Pfam" id="PF04186">
    <property type="entry name" value="FxsA"/>
    <property type="match status" value="1"/>
</dbReference>
<feature type="transmembrane region" description="Helical" evidence="2">
    <location>
        <begin position="12"/>
        <end position="45"/>
    </location>
</feature>
<protein>
    <submittedName>
        <fullName evidence="3">Exlusion protein FxsA</fullName>
    </submittedName>
</protein>
<name>A0A2A2GH84_9RHOB</name>
<dbReference type="OrthoDB" id="9792788at2"/>
<dbReference type="PANTHER" id="PTHR35335">
    <property type="entry name" value="UPF0716 PROTEIN FXSA"/>
    <property type="match status" value="1"/>
</dbReference>
<reference evidence="3 4" key="1">
    <citation type="submission" date="2017-09" db="EMBL/GenBank/DDBJ databases">
        <title>Paracoccus alkalisoli sp. nov., isolated from saline alkaline soil.</title>
        <authorList>
            <person name="Dong X."/>
            <person name="Zhang G."/>
        </authorList>
    </citation>
    <scope>NUCLEOTIDE SEQUENCE [LARGE SCALE GENOMIC DNA]</scope>
    <source>
        <strain evidence="3 4">WN007</strain>
    </source>
</reference>
<sequence>MWFLIPFVLLPILEIALFVQIGGAIGVGATILWVLASAVIGVWVMRRQGAAAMADLQRAVHEFRDPGRPIAHGALIMLGGGLLVLPGFFTDALGILLLIPPLQSLLLRALGRRVRVATAGFGTGRHGTPPGRATVIDAEYVVVDEPPEGELPPSLPPRGPRRPSGWTQH</sequence>
<dbReference type="Proteomes" id="UP000218023">
    <property type="component" value="Unassembled WGS sequence"/>
</dbReference>
<keyword evidence="2" id="KW-0472">Membrane</keyword>
<keyword evidence="2" id="KW-1133">Transmembrane helix</keyword>
<evidence type="ECO:0000313" key="3">
    <source>
        <dbReference type="EMBL" id="PAU96986.1"/>
    </source>
</evidence>
<comment type="caution">
    <text evidence="3">The sequence shown here is derived from an EMBL/GenBank/DDBJ whole genome shotgun (WGS) entry which is preliminary data.</text>
</comment>
<dbReference type="EMBL" id="NSJZ01000008">
    <property type="protein sequence ID" value="PAU96986.1"/>
    <property type="molecule type" value="Genomic_DNA"/>
</dbReference>
<dbReference type="InterPro" id="IPR007313">
    <property type="entry name" value="FxsA"/>
</dbReference>
<evidence type="ECO:0000313" key="4">
    <source>
        <dbReference type="Proteomes" id="UP000218023"/>
    </source>
</evidence>
<proteinExistence type="predicted"/>
<evidence type="ECO:0000256" key="2">
    <source>
        <dbReference type="SAM" id="Phobius"/>
    </source>
</evidence>
<dbReference type="RefSeq" id="WP_095640361.1">
    <property type="nucleotide sequence ID" value="NZ_NSJZ01000008.1"/>
</dbReference>
<organism evidence="3 4">
    <name type="scientific">Paracoccus salipaludis</name>
    <dbReference type="NCBI Taxonomy" id="2032623"/>
    <lineage>
        <taxon>Bacteria</taxon>
        <taxon>Pseudomonadati</taxon>
        <taxon>Pseudomonadota</taxon>
        <taxon>Alphaproteobacteria</taxon>
        <taxon>Rhodobacterales</taxon>
        <taxon>Paracoccaceae</taxon>
        <taxon>Paracoccus</taxon>
    </lineage>
</organism>
<feature type="region of interest" description="Disordered" evidence="1">
    <location>
        <begin position="145"/>
        <end position="169"/>
    </location>
</feature>
<keyword evidence="4" id="KW-1185">Reference proteome</keyword>
<dbReference type="PANTHER" id="PTHR35335:SF1">
    <property type="entry name" value="UPF0716 PROTEIN FXSA"/>
    <property type="match status" value="1"/>
</dbReference>
<evidence type="ECO:0000256" key="1">
    <source>
        <dbReference type="SAM" id="MobiDB-lite"/>
    </source>
</evidence>
<dbReference type="NCBIfam" id="NF008528">
    <property type="entry name" value="PRK11463.1-2"/>
    <property type="match status" value="1"/>
</dbReference>
<accession>A0A2A2GH84</accession>
<dbReference type="AlphaFoldDB" id="A0A2A2GH84"/>
<feature type="compositionally biased region" description="Pro residues" evidence="1">
    <location>
        <begin position="149"/>
        <end position="158"/>
    </location>
</feature>
<dbReference type="GO" id="GO:0016020">
    <property type="term" value="C:membrane"/>
    <property type="evidence" value="ECO:0007669"/>
    <property type="project" value="InterPro"/>
</dbReference>
<keyword evidence="2" id="KW-0812">Transmembrane</keyword>
<gene>
    <name evidence="3" type="ORF">CK240_10830</name>
</gene>